<dbReference type="InterPro" id="IPR053836">
    <property type="entry name" value="Arc1-like_N"/>
</dbReference>
<dbReference type="InterPro" id="IPR010987">
    <property type="entry name" value="Glutathione-S-Trfase_C-like"/>
</dbReference>
<dbReference type="GO" id="GO:0043517">
    <property type="term" value="P:positive regulation of DNA damage response, signal transduction by p53 class mediator"/>
    <property type="evidence" value="ECO:0007669"/>
    <property type="project" value="InterPro"/>
</dbReference>
<dbReference type="GO" id="GO:0005737">
    <property type="term" value="C:cytoplasm"/>
    <property type="evidence" value="ECO:0007669"/>
    <property type="project" value="TreeGrafter"/>
</dbReference>
<dbReference type="GO" id="GO:0017101">
    <property type="term" value="C:aminoacyl-tRNA synthetase multienzyme complex"/>
    <property type="evidence" value="ECO:0007669"/>
    <property type="project" value="InterPro"/>
</dbReference>
<dbReference type="PROSITE" id="PS50405">
    <property type="entry name" value="GST_CTER"/>
    <property type="match status" value="1"/>
</dbReference>
<proteinExistence type="predicted"/>
<dbReference type="EMBL" id="JARGDH010000001">
    <property type="protein sequence ID" value="KAL0279170.1"/>
    <property type="molecule type" value="Genomic_DNA"/>
</dbReference>
<dbReference type="CDD" id="cd10305">
    <property type="entry name" value="GST_C_AIMP3"/>
    <property type="match status" value="1"/>
</dbReference>
<dbReference type="SUPFAM" id="SSF47616">
    <property type="entry name" value="GST C-terminal domain-like"/>
    <property type="match status" value="1"/>
</dbReference>
<reference evidence="2" key="1">
    <citation type="journal article" date="2024" name="Gigascience">
        <title>Chromosome-level genome of the poultry shaft louse Menopon gallinae provides insight into the host-switching and adaptive evolution of parasitic lice.</title>
        <authorList>
            <person name="Xu Y."/>
            <person name="Ma L."/>
            <person name="Liu S."/>
            <person name="Liang Y."/>
            <person name="Liu Q."/>
            <person name="He Z."/>
            <person name="Tian L."/>
            <person name="Duan Y."/>
            <person name="Cai W."/>
            <person name="Li H."/>
            <person name="Song F."/>
        </authorList>
    </citation>
    <scope>NUCLEOTIDE SEQUENCE</scope>
    <source>
        <strain evidence="2">Cailab_2023a</strain>
    </source>
</reference>
<name>A0AAW2I9Y7_9NEOP</name>
<protein>
    <recommendedName>
        <fullName evidence="1">GST C-terminal domain-containing protein</fullName>
    </recommendedName>
</protein>
<dbReference type="InterPro" id="IPR042450">
    <property type="entry name" value="EEF1E1"/>
</dbReference>
<dbReference type="AlphaFoldDB" id="A0AAW2I9Y7"/>
<accession>A0AAW2I9Y7</accession>
<organism evidence="2">
    <name type="scientific">Menopon gallinae</name>
    <name type="common">poultry shaft louse</name>
    <dbReference type="NCBI Taxonomy" id="328185"/>
    <lineage>
        <taxon>Eukaryota</taxon>
        <taxon>Metazoa</taxon>
        <taxon>Ecdysozoa</taxon>
        <taxon>Arthropoda</taxon>
        <taxon>Hexapoda</taxon>
        <taxon>Insecta</taxon>
        <taxon>Pterygota</taxon>
        <taxon>Neoptera</taxon>
        <taxon>Paraneoptera</taxon>
        <taxon>Psocodea</taxon>
        <taxon>Troctomorpha</taxon>
        <taxon>Phthiraptera</taxon>
        <taxon>Amblycera</taxon>
        <taxon>Menoponidae</taxon>
        <taxon>Menopon</taxon>
    </lineage>
</organism>
<dbReference type="InterPro" id="IPR053837">
    <property type="entry name" value="AIMP3/p18_C"/>
</dbReference>
<sequence>MLEQYLEKIILDFCSYYGRSAEVSSFENGKVPVVQIKGCQEPVKGLRNVVSAVGNVSNKSSEESAVLDQWVEYAVTNAAYLQNSSNLTHILKELNGYLSDKVYFMGSKLTPVDVLLYLFIHDAMVALSFQEKESYLNVSRWFNHIQQDQKIRSGRVPIHFSRTRLYA</sequence>
<comment type="caution">
    <text evidence="2">The sequence shown here is derived from an EMBL/GenBank/DDBJ whole genome shotgun (WGS) entry which is preliminary data.</text>
</comment>
<evidence type="ECO:0000259" key="1">
    <source>
        <dbReference type="PROSITE" id="PS50405"/>
    </source>
</evidence>
<feature type="domain" description="GST C-terminal" evidence="1">
    <location>
        <begin position="1"/>
        <end position="165"/>
    </location>
</feature>
<dbReference type="PANTHER" id="PTHR44490:SF1">
    <property type="entry name" value="EUKARYOTIC TRANSLATION ELONGATION FACTOR 1 EPSILON-1"/>
    <property type="match status" value="1"/>
</dbReference>
<dbReference type="InterPro" id="IPR036282">
    <property type="entry name" value="Glutathione-S-Trfase_C_sf"/>
</dbReference>
<dbReference type="GO" id="GO:0005634">
    <property type="term" value="C:nucleus"/>
    <property type="evidence" value="ECO:0007669"/>
    <property type="project" value="TreeGrafter"/>
</dbReference>
<evidence type="ECO:0000313" key="2">
    <source>
        <dbReference type="EMBL" id="KAL0279170.1"/>
    </source>
</evidence>
<dbReference type="Gene3D" id="1.20.1050.10">
    <property type="match status" value="1"/>
</dbReference>
<gene>
    <name evidence="2" type="ORF">PYX00_000779</name>
</gene>
<dbReference type="PANTHER" id="PTHR44490">
    <property type="entry name" value="EUKARYOTIC TRANSLATION ELONGATION FACTOR 1 EPSILON-1"/>
    <property type="match status" value="1"/>
</dbReference>
<dbReference type="Pfam" id="PF21972">
    <property type="entry name" value="Arc1p_N_like"/>
    <property type="match status" value="1"/>
</dbReference>